<reference evidence="2 3" key="1">
    <citation type="submission" date="2020-12" db="EMBL/GenBank/DDBJ databases">
        <title>Genome public.</title>
        <authorList>
            <person name="Sun Q."/>
        </authorList>
    </citation>
    <scope>NUCLEOTIDE SEQUENCE [LARGE SCALE GENOMIC DNA]</scope>
    <source>
        <strain evidence="2 3">CCM 8864</strain>
    </source>
</reference>
<feature type="region of interest" description="Disordered" evidence="1">
    <location>
        <begin position="29"/>
        <end position="85"/>
    </location>
</feature>
<evidence type="ECO:0000313" key="3">
    <source>
        <dbReference type="Proteomes" id="UP000625574"/>
    </source>
</evidence>
<evidence type="ECO:0008006" key="4">
    <source>
        <dbReference type="Google" id="ProtNLM"/>
    </source>
</evidence>
<feature type="compositionally biased region" description="Low complexity" evidence="1">
    <location>
        <begin position="35"/>
        <end position="47"/>
    </location>
</feature>
<dbReference type="RefSeq" id="WP_198736494.1">
    <property type="nucleotide sequence ID" value="NZ_JAEIOT010000008.1"/>
</dbReference>
<dbReference type="Proteomes" id="UP000625574">
    <property type="component" value="Unassembled WGS sequence"/>
</dbReference>
<evidence type="ECO:0000256" key="1">
    <source>
        <dbReference type="SAM" id="MobiDB-lite"/>
    </source>
</evidence>
<feature type="compositionally biased region" description="Acidic residues" evidence="1">
    <location>
        <begin position="60"/>
        <end position="69"/>
    </location>
</feature>
<protein>
    <recommendedName>
        <fullName evidence="4">Secreted protein</fullName>
    </recommendedName>
</protein>
<sequence length="600" mass="61185">MPPLPPPQVIIAAVLTLIVTLMPFLGGSSTGTGSSGTESARTSTSPSTPSPSPEPPPETTEPEPTSEEDVTPRPEATVIDGPDIVSVTGNRVAGYRVELTGRHELGVGDPVAVPVTSANPTGVVGRITGVGETAGGTTFTADAAPLDEVYSEFRISREIPVNLPLSLAPEAFTCDGGSGKFIVDAPDLRAVVTLRLDISRETAAISTELTGSLSLDAATDSAVFCSVDPSALPRATVPVEGPLALTVGATVASDSSGPAEVHLSATEKQVLGAVVVGARSEPVTAHTLTGVAVSAGPADPPGEDGATLSLGSDVGLSTGTGSDPGFAVVGDTALSVFPAERNRNRYCFDVRRQQTVTVATDRGLIPWTVTPLSERNDSRHAGGSCSGTADGGPIQLPGGGHIPDSPVGDREVVTTGGPLDELTVTTDLRCDPRSTSGGALLSPGPCATRVTVDGATYGAGSDEPLRLLSRSIRGEGTVERPIVITTRLAVGAIGVYVDQVDTLVRGSAGWATTTAVRNRTDVDHRISVTRAIPCSNGAVVGGSSTVACDRARLEAYSLGVTASVDEDTAGLIWERSLRPGKSAAFRSRLFFDVPAHEIGA</sequence>
<accession>A0ABS0VXI6</accession>
<feature type="compositionally biased region" description="Pro residues" evidence="1">
    <location>
        <begin position="48"/>
        <end position="59"/>
    </location>
</feature>
<evidence type="ECO:0000313" key="2">
    <source>
        <dbReference type="EMBL" id="MBI9001024.1"/>
    </source>
</evidence>
<dbReference type="EMBL" id="JAEIOT010000008">
    <property type="protein sequence ID" value="MBI9001024.1"/>
    <property type="molecule type" value="Genomic_DNA"/>
</dbReference>
<keyword evidence="3" id="KW-1185">Reference proteome</keyword>
<organism evidence="2 3">
    <name type="scientific">Corynebacterium marambiense</name>
    <dbReference type="NCBI Taxonomy" id="2765364"/>
    <lineage>
        <taxon>Bacteria</taxon>
        <taxon>Bacillati</taxon>
        <taxon>Actinomycetota</taxon>
        <taxon>Actinomycetes</taxon>
        <taxon>Mycobacteriales</taxon>
        <taxon>Corynebacteriaceae</taxon>
        <taxon>Corynebacterium</taxon>
    </lineage>
</organism>
<feature type="region of interest" description="Disordered" evidence="1">
    <location>
        <begin position="373"/>
        <end position="417"/>
    </location>
</feature>
<comment type="caution">
    <text evidence="2">The sequence shown here is derived from an EMBL/GenBank/DDBJ whole genome shotgun (WGS) entry which is preliminary data.</text>
</comment>
<proteinExistence type="predicted"/>
<name>A0ABS0VXI6_9CORY</name>
<gene>
    <name evidence="2" type="ORF">JDV76_08600</name>
</gene>